<evidence type="ECO:0000313" key="1">
    <source>
        <dbReference type="Proteomes" id="UP000035680"/>
    </source>
</evidence>
<reference evidence="1" key="1">
    <citation type="submission" date="2014-07" db="EMBL/GenBank/DDBJ databases">
        <authorList>
            <person name="Martin A.A"/>
            <person name="De Silva N."/>
        </authorList>
    </citation>
    <scope>NUCLEOTIDE SEQUENCE</scope>
</reference>
<dbReference type="WBParaSite" id="SVE_1117300.1">
    <property type="protein sequence ID" value="SVE_1117300.1"/>
    <property type="gene ID" value="SVE_1117300"/>
</dbReference>
<name>A0A0K0FPM9_STRVS</name>
<accession>A0A0K0FPM9</accession>
<proteinExistence type="predicted"/>
<organism evidence="1 2">
    <name type="scientific">Strongyloides venezuelensis</name>
    <name type="common">Threadworm</name>
    <dbReference type="NCBI Taxonomy" id="75913"/>
    <lineage>
        <taxon>Eukaryota</taxon>
        <taxon>Metazoa</taxon>
        <taxon>Ecdysozoa</taxon>
        <taxon>Nematoda</taxon>
        <taxon>Chromadorea</taxon>
        <taxon>Rhabditida</taxon>
        <taxon>Tylenchina</taxon>
        <taxon>Panagrolaimomorpha</taxon>
        <taxon>Strongyloidoidea</taxon>
        <taxon>Strongyloididae</taxon>
        <taxon>Strongyloides</taxon>
    </lineage>
</organism>
<keyword evidence="1" id="KW-1185">Reference proteome</keyword>
<evidence type="ECO:0000313" key="2">
    <source>
        <dbReference type="WBParaSite" id="SVE_1117300.1"/>
    </source>
</evidence>
<reference evidence="2" key="2">
    <citation type="submission" date="2015-08" db="UniProtKB">
        <authorList>
            <consortium name="WormBaseParasite"/>
        </authorList>
    </citation>
    <scope>IDENTIFICATION</scope>
</reference>
<dbReference type="AlphaFoldDB" id="A0A0K0FPM9"/>
<dbReference type="Proteomes" id="UP000035680">
    <property type="component" value="Unassembled WGS sequence"/>
</dbReference>
<sequence>MFCKESSVRNLLCLKYNVKVINMTADIVAKNDFLMMKSFRHSYGCSLCLTECSYFSKRPVYPSAKECVFRTRDSIVDDVNYVVRNINLTDSMHGHTKNLPLFYKYIMYPYTITVDWFHSVLQGTFHDDMKNIFVSGFSINNHNFKIPPLENYYKENLDYIVENNKISRCFARKPRKLKFFDSYKANEMKLFFLYIFPLSTYLIINSGDNEYSRYVLNIFLQISSVGSLLNTNLASETIEFIESVLFKCHDNRTQVISKNHYSKIKSHDITHLAYVAKYHGSINCFSTFAEEASLHDLHSLLSSLSMENVLTQITKRLDDKWLIFEKPKFSISDIQESVVNVELPEYVRNNFTNEVRVLKNTIYLSILSKGKIINRMTSNLENDVIDQDCYIYVKEEYQEHFKPYIIEYIVIDNINNVFFTTREILTSGSIEKYIIHSDLEITNLIKQTNFFKNHFEVKSIEKNIKMLMHVL</sequence>
<protein>
    <submittedName>
        <fullName evidence="2">DNA-directed RNA polymerase</fullName>
    </submittedName>
</protein>